<evidence type="ECO:0000256" key="8">
    <source>
        <dbReference type="ARBA" id="ARBA00023157"/>
    </source>
</evidence>
<name>A0A7L5AEN6_9MICO</name>
<evidence type="ECO:0000313" key="13">
    <source>
        <dbReference type="Proteomes" id="UP000464507"/>
    </source>
</evidence>
<organism evidence="12 13">
    <name type="scientific">Marisediminicola antarctica</name>
    <dbReference type="NCBI Taxonomy" id="674079"/>
    <lineage>
        <taxon>Bacteria</taxon>
        <taxon>Bacillati</taxon>
        <taxon>Actinomycetota</taxon>
        <taxon>Actinomycetes</taxon>
        <taxon>Micrococcales</taxon>
        <taxon>Microbacteriaceae</taxon>
        <taxon>Marisediminicola</taxon>
    </lineage>
</organism>
<evidence type="ECO:0000256" key="3">
    <source>
        <dbReference type="ARBA" id="ARBA00022723"/>
    </source>
</evidence>
<evidence type="ECO:0000256" key="6">
    <source>
        <dbReference type="ARBA" id="ARBA00022833"/>
    </source>
</evidence>
<feature type="compositionally biased region" description="Low complexity" evidence="10">
    <location>
        <begin position="133"/>
        <end position="150"/>
    </location>
</feature>
<evidence type="ECO:0000256" key="4">
    <source>
        <dbReference type="ARBA" id="ARBA00022729"/>
    </source>
</evidence>
<keyword evidence="5" id="KW-0378">Hydrolase</keyword>
<evidence type="ECO:0000256" key="7">
    <source>
        <dbReference type="ARBA" id="ARBA00023049"/>
    </source>
</evidence>
<keyword evidence="2" id="KW-0645">Protease</keyword>
<dbReference type="CDD" id="cd04275">
    <property type="entry name" value="ZnMc_pappalysin_like"/>
    <property type="match status" value="1"/>
</dbReference>
<feature type="region of interest" description="Disordered" evidence="10">
    <location>
        <begin position="362"/>
        <end position="477"/>
    </location>
</feature>
<keyword evidence="9" id="KW-0547">Nucleotide-binding</keyword>
<feature type="domain" description="ATP-grasp" evidence="11">
    <location>
        <begin position="767"/>
        <end position="948"/>
    </location>
</feature>
<dbReference type="Pfam" id="PF21068">
    <property type="entry name" value="ATPgraspMvdD"/>
    <property type="match status" value="1"/>
</dbReference>
<dbReference type="Gene3D" id="3.30.470.20">
    <property type="entry name" value="ATP-grasp fold, B domain"/>
    <property type="match status" value="1"/>
</dbReference>
<dbReference type="Proteomes" id="UP000464507">
    <property type="component" value="Chromosome"/>
</dbReference>
<evidence type="ECO:0000313" key="12">
    <source>
        <dbReference type="EMBL" id="QHO68863.1"/>
    </source>
</evidence>
<dbReference type="PANTHER" id="PTHR47466">
    <property type="match status" value="1"/>
</dbReference>
<dbReference type="SUPFAM" id="SSF56059">
    <property type="entry name" value="Glutathione synthetase ATP-binding domain-like"/>
    <property type="match status" value="1"/>
</dbReference>
<dbReference type="RefSeq" id="WP_269467587.1">
    <property type="nucleotide sequence ID" value="NZ_CP017146.1"/>
</dbReference>
<evidence type="ECO:0000256" key="10">
    <source>
        <dbReference type="SAM" id="MobiDB-lite"/>
    </source>
</evidence>
<dbReference type="InterPro" id="IPR048936">
    <property type="entry name" value="MvdD-like_ATPgrasp"/>
</dbReference>
<dbReference type="GO" id="GO:0046872">
    <property type="term" value="F:metal ion binding"/>
    <property type="evidence" value="ECO:0007669"/>
    <property type="project" value="UniProtKB-KW"/>
</dbReference>
<keyword evidence="6" id="KW-0862">Zinc</keyword>
<dbReference type="PROSITE" id="PS50975">
    <property type="entry name" value="ATP_GRASP"/>
    <property type="match status" value="1"/>
</dbReference>
<evidence type="ECO:0000256" key="9">
    <source>
        <dbReference type="PROSITE-ProRule" id="PRU00409"/>
    </source>
</evidence>
<dbReference type="PANTHER" id="PTHR47466:SF1">
    <property type="entry name" value="METALLOPROTEASE MEP1 (AFU_ORTHOLOGUE AFUA_1G07730)-RELATED"/>
    <property type="match status" value="1"/>
</dbReference>
<evidence type="ECO:0000256" key="5">
    <source>
        <dbReference type="ARBA" id="ARBA00022801"/>
    </source>
</evidence>
<comment type="similarity">
    <text evidence="1">Belongs to the peptidase M43B family.</text>
</comment>
<dbReference type="InterPro" id="IPR011761">
    <property type="entry name" value="ATP-grasp"/>
</dbReference>
<evidence type="ECO:0000256" key="2">
    <source>
        <dbReference type="ARBA" id="ARBA00022670"/>
    </source>
</evidence>
<dbReference type="InterPro" id="IPR008754">
    <property type="entry name" value="Peptidase_M43"/>
</dbReference>
<dbReference type="GO" id="GO:0006508">
    <property type="term" value="P:proteolysis"/>
    <property type="evidence" value="ECO:0007669"/>
    <property type="project" value="UniProtKB-KW"/>
</dbReference>
<dbReference type="EMBL" id="CP017146">
    <property type="protein sequence ID" value="QHO68863.1"/>
    <property type="molecule type" value="Genomic_DNA"/>
</dbReference>
<keyword evidence="3" id="KW-0479">Metal-binding</keyword>
<sequence>MVTKAEKAEIEGDEAPLHRSCATGEVNERLLRTVEGYAESRAEIENRTARVLDAQVALRTGCTEIPVVVHVVYRNSTENISDAQIASQISALNADFRATNADKASTPTAFQGLIGDARVTFKLATTDPDGKPTDGITRTSTTTTPFNSDTDNVKSAATGGADAWPSDRYLNLWVCGNLRSGSGQSLLGYAQFPGGPTATDGVVVIHSGFGTTGTAAAPFNLGRTTTHEIGHWLNLRHIWGDDGTGCSGSDFVADTPNQGGPNYGAPTFPSSSCSNGPNGDLFMNYMDYTDDPAMVMFTAGQVDRMQAALDGPRSSIGISGPCAGKPIKEFVKDLPKDLPKDVIKDLPKDGIKDFQKDGAKDIPKDVAKDIPKDGVKDFPKDGVKDFQKDGVKDKPKDVVKDSPKDLIKDAPKDGVKDAPKDGVKDRPKDFIKDRPKDLIKDRPKDLAKDSPKDFGKDMLKDFAKDPVKDPRKEGVKDLQKDAIKDTPKDGIKEFVDDIPKQLRDPVKELGGEIGPIDPGPLINPAIGGGGFGGAFGGGATPFVIGGRDETEYGAGQPEEVSPLAVIAEQLGGMLAEYSSAAAAGQLSPADVARWQQLASVYAQIIALLGWAGRRQARRGGEHPPSRGGPRQARARDAGEGAMILIVSFPDNAHVERVLEHLDRPTVVFDIADFPHRTRLDARFGASADRISFTPHGQAEIPLEQIGAVWYRRVRPIGLDPALTDSTSRLFAWSESTEALTGLWHAMECFWMNPPAGDEAGQRKIRQLQVARAVGLAVPETLITNDPAAALEFISARDEGGVIRKAFRNIAEAPRSTAVVTADDRARLDDVRYAPVTFQEFVPADLDLRVIVVEHEIFAAAILSEPEYRTDYRPGIGSAKFSTYELPDEVAAALLALHDRLGLAYGASDFRVTPDGEHVFLEVNPGGEYLFASDRTGQPVPQAIAACLSRHDREHGE</sequence>
<evidence type="ECO:0000259" key="11">
    <source>
        <dbReference type="PROSITE" id="PS50975"/>
    </source>
</evidence>
<protein>
    <recommendedName>
        <fullName evidence="11">ATP-grasp domain-containing protein</fullName>
    </recommendedName>
</protein>
<evidence type="ECO:0000256" key="1">
    <source>
        <dbReference type="ARBA" id="ARBA00008721"/>
    </source>
</evidence>
<proteinExistence type="inferred from homology"/>
<dbReference type="SUPFAM" id="SSF55486">
    <property type="entry name" value="Metalloproteases ('zincins'), catalytic domain"/>
    <property type="match status" value="1"/>
</dbReference>
<keyword evidence="4" id="KW-0732">Signal</keyword>
<keyword evidence="8" id="KW-1015">Disulfide bond</keyword>
<keyword evidence="13" id="KW-1185">Reference proteome</keyword>
<accession>A0A7L5AEN6</accession>
<keyword evidence="7" id="KW-0482">Metalloprotease</keyword>
<gene>
    <name evidence="12" type="ORF">BHD05_03620</name>
</gene>
<dbReference type="Gene3D" id="3.40.390.10">
    <property type="entry name" value="Collagenase (Catalytic Domain)"/>
    <property type="match status" value="1"/>
</dbReference>
<dbReference type="AlphaFoldDB" id="A0A7L5AEN6"/>
<feature type="region of interest" description="Disordered" evidence="10">
    <location>
        <begin position="125"/>
        <end position="159"/>
    </location>
</feature>
<keyword evidence="9" id="KW-0067">ATP-binding</keyword>
<dbReference type="Pfam" id="PF05572">
    <property type="entry name" value="Peptidase_M43"/>
    <property type="match status" value="1"/>
</dbReference>
<dbReference type="GO" id="GO:0005524">
    <property type="term" value="F:ATP binding"/>
    <property type="evidence" value="ECO:0007669"/>
    <property type="project" value="UniProtKB-UniRule"/>
</dbReference>
<reference evidence="12 13" key="1">
    <citation type="submission" date="2016-09" db="EMBL/GenBank/DDBJ databases">
        <title>Complete genome sequence of microbes from the polar regions.</title>
        <authorList>
            <person name="Liao L."/>
            <person name="Chen B."/>
        </authorList>
    </citation>
    <scope>NUCLEOTIDE SEQUENCE [LARGE SCALE GENOMIC DNA]</scope>
    <source>
        <strain evidence="12 13">ZS314</strain>
    </source>
</reference>
<dbReference type="KEGG" id="mant:BHD05_03620"/>
<dbReference type="GO" id="GO:0008237">
    <property type="term" value="F:metallopeptidase activity"/>
    <property type="evidence" value="ECO:0007669"/>
    <property type="project" value="UniProtKB-KW"/>
</dbReference>
<dbReference type="InterPro" id="IPR024079">
    <property type="entry name" value="MetalloPept_cat_dom_sf"/>
</dbReference>